<name>A0A6G6IY43_PSENT</name>
<dbReference type="AlphaFoldDB" id="A0A6G6IY43"/>
<sequence>MQAIQLTVEHRHGVDGKPYMVIDGLPRLGAELDPDQAIQLGRQLIQAGINSRQGERGTIQYPVEG</sequence>
<protein>
    <submittedName>
        <fullName evidence="1">Uncharacterized protein</fullName>
    </submittedName>
</protein>
<organism evidence="1 2">
    <name type="scientific">Pseudomonas nitroreducens</name>
    <dbReference type="NCBI Taxonomy" id="46680"/>
    <lineage>
        <taxon>Bacteria</taxon>
        <taxon>Pseudomonadati</taxon>
        <taxon>Pseudomonadota</taxon>
        <taxon>Gammaproteobacteria</taxon>
        <taxon>Pseudomonadales</taxon>
        <taxon>Pseudomonadaceae</taxon>
        <taxon>Pseudomonas</taxon>
    </lineage>
</organism>
<evidence type="ECO:0000313" key="1">
    <source>
        <dbReference type="EMBL" id="QIE88018.1"/>
    </source>
</evidence>
<evidence type="ECO:0000313" key="2">
    <source>
        <dbReference type="Proteomes" id="UP000501063"/>
    </source>
</evidence>
<proteinExistence type="predicted"/>
<dbReference type="Proteomes" id="UP000501063">
    <property type="component" value="Chromosome"/>
</dbReference>
<dbReference type="EMBL" id="CP049140">
    <property type="protein sequence ID" value="QIE88018.1"/>
    <property type="molecule type" value="Genomic_DNA"/>
</dbReference>
<dbReference type="RefSeq" id="WP_024767218.1">
    <property type="nucleotide sequence ID" value="NZ_CP049140.1"/>
</dbReference>
<gene>
    <name evidence="1" type="ORF">G5B91_17745</name>
</gene>
<dbReference type="KEGG" id="pnt:G5B91_17745"/>
<accession>A0A6G6IY43</accession>
<reference evidence="1 2" key="1">
    <citation type="submission" date="2020-02" db="EMBL/GenBank/DDBJ databases">
        <title>Integrative conjugative elements (ICEs) and plasmids drive adaptation of Pseudomonas nitroreducens strain HBP1 to wastewater environment.</title>
        <authorList>
            <person name="Sentchilo V."/>
            <person name="Carraro N."/>
            <person name="Bertelli C."/>
            <person name="van der Meer J.R."/>
        </authorList>
    </citation>
    <scope>NUCLEOTIDE SEQUENCE [LARGE SCALE GENOMIC DNA]</scope>
    <source>
        <strain evidence="1 2">HBP1</strain>
    </source>
</reference>